<evidence type="ECO:0000313" key="1">
    <source>
        <dbReference type="EMBL" id="ELQ74903.1"/>
    </source>
</evidence>
<dbReference type="Gene3D" id="1.25.40.10">
    <property type="entry name" value="Tetratricopeptide repeat domain"/>
    <property type="match status" value="1"/>
</dbReference>
<evidence type="ECO:0000313" key="2">
    <source>
        <dbReference type="Proteomes" id="UP000011185"/>
    </source>
</evidence>
<name>L7JTU1_TRAHO</name>
<dbReference type="Proteomes" id="UP000011185">
    <property type="component" value="Unassembled WGS sequence"/>
</dbReference>
<dbReference type="SMART" id="SM00386">
    <property type="entry name" value="HAT"/>
    <property type="match status" value="1"/>
</dbReference>
<accession>L7JTU1</accession>
<protein>
    <submittedName>
        <fullName evidence="1">Cell cycle control protein (Crooked neck)</fullName>
    </submittedName>
</protein>
<organism evidence="1 2">
    <name type="scientific">Trachipleistophora hominis</name>
    <name type="common">Microsporidian parasite</name>
    <dbReference type="NCBI Taxonomy" id="72359"/>
    <lineage>
        <taxon>Eukaryota</taxon>
        <taxon>Fungi</taxon>
        <taxon>Fungi incertae sedis</taxon>
        <taxon>Microsporidia</taxon>
        <taxon>Pleistophoridae</taxon>
        <taxon>Trachipleistophora</taxon>
    </lineage>
</organism>
<dbReference type="EMBL" id="JH994008">
    <property type="protein sequence ID" value="ELQ74903.1"/>
    <property type="molecule type" value="Genomic_DNA"/>
</dbReference>
<proteinExistence type="predicted"/>
<dbReference type="OrthoDB" id="541719at2759"/>
<dbReference type="SUPFAM" id="SSF48452">
    <property type="entry name" value="TPR-like"/>
    <property type="match status" value="1"/>
</dbReference>
<dbReference type="VEuPathDB" id="MicrosporidiaDB:THOM_2149"/>
<keyword evidence="2" id="KW-1185">Reference proteome</keyword>
<reference evidence="1 2" key="1">
    <citation type="journal article" date="2012" name="PLoS Pathog.">
        <title>The genome of the obligate intracellular parasite Trachipleistophora hominis: new insights into microsporidian genome dynamics and reductive evolution.</title>
        <authorList>
            <person name="Heinz E."/>
            <person name="Williams T.A."/>
            <person name="Nakjang S."/>
            <person name="Noel C.J."/>
            <person name="Swan D.C."/>
            <person name="Goldberg A.V."/>
            <person name="Harris S.R."/>
            <person name="Weinmaier T."/>
            <person name="Markert S."/>
            <person name="Becher D."/>
            <person name="Bernhardt J."/>
            <person name="Dagan T."/>
            <person name="Hacker C."/>
            <person name="Lucocq J.M."/>
            <person name="Schweder T."/>
            <person name="Rattei T."/>
            <person name="Hall N."/>
            <person name="Hirt R.P."/>
            <person name="Embley T.M."/>
        </authorList>
    </citation>
    <scope>NUCLEOTIDE SEQUENCE [LARGE SCALE GENOMIC DNA]</scope>
</reference>
<dbReference type="AlphaFoldDB" id="L7JTU1"/>
<dbReference type="HOGENOM" id="CLU_2689556_0_0_1"/>
<sequence>MERVLDEKQRIRRIYEKYLEDRCMDARVWLQFIEFEESLDEVERAEYLFRNALMILKNGVEIIEEEYKKRKYKK</sequence>
<dbReference type="InParanoid" id="L7JTU1"/>
<gene>
    <name evidence="1" type="ORF">THOM_2149</name>
</gene>
<dbReference type="InterPro" id="IPR003107">
    <property type="entry name" value="HAT"/>
</dbReference>
<dbReference type="InterPro" id="IPR011990">
    <property type="entry name" value="TPR-like_helical_dom_sf"/>
</dbReference>
<dbReference type="GO" id="GO:0006396">
    <property type="term" value="P:RNA processing"/>
    <property type="evidence" value="ECO:0007669"/>
    <property type="project" value="InterPro"/>
</dbReference>